<dbReference type="PANTHER" id="PTHR31807:SF37">
    <property type="entry name" value="HAUS AUGMIN-LIKE COMPLEX SUBUNIT 8"/>
    <property type="match status" value="1"/>
</dbReference>
<evidence type="ECO:0000313" key="3">
    <source>
        <dbReference type="EMBL" id="KAK7488309.1"/>
    </source>
</evidence>
<keyword evidence="4" id="KW-1185">Reference proteome</keyword>
<sequence>MASKRLLYKHVDTQNAVKKSGRRPLVQGRLMGGPEPQVLSARAHLQQGEAQEDVHISIVPPSGREDLSVTPRRAAPQATESQSPRHGPPAQNLDLSDTEMDGYTVKSAQRRPLEAGVSATVRQVPHCLVLDASELGPSPDVVITYERSPITIISHGQRSARKGIEGATTRPGFSHFTVDVDQVPKVRATSPEDLPETLEDVDTLVSRASVLEKKQRMSEDLDEKLPQPNFDASSESERDDSGGASKISKKAQRGERIVPSRYMQSAMSKKISNSEISDTTLQAKKSLSLHNSQNGKGPSSGPVKKSQRLDFLTQSSSRQALSSPRVPQTIRKGKTSTPTHDEAPHMVSCDASAINPELSVLSAADASHLKLNGAGSGHWVGQSPTKHRKVDPKVQQQRLDLQYARYLQWLFLDSRARQVLQQQEKEAMQQLAQLWELTESQRETAAHSEKNLDNLRHLHLLDEQLALQHSALVPLVQTLPRAKADYCQFAKALNTTRHQVHTCGIYLPEDQDDFVDCLEEILRESEELLGQLDLLTKEDAAVINLFATALQSIEKTVENECLEINRCAELLAAVRSLATHENSLRIQAIQTGPSKPS</sequence>
<dbReference type="InterPro" id="IPR007573">
    <property type="entry name" value="QWRF"/>
</dbReference>
<organism evidence="3 4">
    <name type="scientific">Batillaria attramentaria</name>
    <dbReference type="NCBI Taxonomy" id="370345"/>
    <lineage>
        <taxon>Eukaryota</taxon>
        <taxon>Metazoa</taxon>
        <taxon>Spiralia</taxon>
        <taxon>Lophotrochozoa</taxon>
        <taxon>Mollusca</taxon>
        <taxon>Gastropoda</taxon>
        <taxon>Caenogastropoda</taxon>
        <taxon>Sorbeoconcha</taxon>
        <taxon>Cerithioidea</taxon>
        <taxon>Batillariidae</taxon>
        <taxon>Batillaria</taxon>
    </lineage>
</organism>
<feature type="compositionally biased region" description="Polar residues" evidence="2">
    <location>
        <begin position="262"/>
        <end position="276"/>
    </location>
</feature>
<accession>A0ABD0KM84</accession>
<dbReference type="AlphaFoldDB" id="A0ABD0KM84"/>
<feature type="compositionally biased region" description="Basic and acidic residues" evidence="2">
    <location>
        <begin position="214"/>
        <end position="225"/>
    </location>
</feature>
<dbReference type="Pfam" id="PF04484">
    <property type="entry name" value="QWRF"/>
    <property type="match status" value="1"/>
</dbReference>
<feature type="compositionally biased region" description="Polar residues" evidence="2">
    <location>
        <begin position="313"/>
        <end position="326"/>
    </location>
</feature>
<protein>
    <recommendedName>
        <fullName evidence="5">HAUS augmin-like complex subunit 8</fullName>
    </recommendedName>
</protein>
<evidence type="ECO:0008006" key="5">
    <source>
        <dbReference type="Google" id="ProtNLM"/>
    </source>
</evidence>
<evidence type="ECO:0000313" key="4">
    <source>
        <dbReference type="Proteomes" id="UP001519460"/>
    </source>
</evidence>
<feature type="region of interest" description="Disordered" evidence="2">
    <location>
        <begin position="313"/>
        <end position="343"/>
    </location>
</feature>
<name>A0ABD0KM84_9CAEN</name>
<dbReference type="PANTHER" id="PTHR31807">
    <property type="entry name" value="AUGMIN FAMILY MEMBER"/>
    <property type="match status" value="1"/>
</dbReference>
<reference evidence="3 4" key="1">
    <citation type="journal article" date="2023" name="Sci. Data">
        <title>Genome assembly of the Korean intertidal mud-creeper Batillaria attramentaria.</title>
        <authorList>
            <person name="Patra A.K."/>
            <person name="Ho P.T."/>
            <person name="Jun S."/>
            <person name="Lee S.J."/>
            <person name="Kim Y."/>
            <person name="Won Y.J."/>
        </authorList>
    </citation>
    <scope>NUCLEOTIDE SEQUENCE [LARGE SCALE GENOMIC DNA]</scope>
    <source>
        <strain evidence="3">Wonlab-2016</strain>
    </source>
</reference>
<proteinExistence type="inferred from homology"/>
<dbReference type="Proteomes" id="UP001519460">
    <property type="component" value="Unassembled WGS sequence"/>
</dbReference>
<feature type="region of interest" description="Disordered" evidence="2">
    <location>
        <begin position="58"/>
        <end position="97"/>
    </location>
</feature>
<evidence type="ECO:0000256" key="1">
    <source>
        <dbReference type="ARBA" id="ARBA00010016"/>
    </source>
</evidence>
<feature type="region of interest" description="Disordered" evidence="2">
    <location>
        <begin position="214"/>
        <end position="276"/>
    </location>
</feature>
<dbReference type="EMBL" id="JACVVK020000152">
    <property type="protein sequence ID" value="KAK7488309.1"/>
    <property type="molecule type" value="Genomic_DNA"/>
</dbReference>
<comment type="caution">
    <text evidence="3">The sequence shown here is derived from an EMBL/GenBank/DDBJ whole genome shotgun (WGS) entry which is preliminary data.</text>
</comment>
<evidence type="ECO:0000256" key="2">
    <source>
        <dbReference type="SAM" id="MobiDB-lite"/>
    </source>
</evidence>
<comment type="similarity">
    <text evidence="1">Belongs to the QWRF family.</text>
</comment>
<gene>
    <name evidence="3" type="ORF">BaRGS_00020468</name>
</gene>